<dbReference type="Gene3D" id="1.10.486.10">
    <property type="entry name" value="PCRA, domain 4"/>
    <property type="match status" value="1"/>
</dbReference>
<name>A0A2A4YLG4_UNCAE</name>
<evidence type="ECO:0000259" key="13">
    <source>
        <dbReference type="PROSITE" id="PS51217"/>
    </source>
</evidence>
<dbReference type="GO" id="GO:0043138">
    <property type="term" value="F:3'-5' DNA helicase activity"/>
    <property type="evidence" value="ECO:0007669"/>
    <property type="project" value="UniProtKB-EC"/>
</dbReference>
<keyword evidence="4 11" id="KW-0347">Helicase</keyword>
<dbReference type="GO" id="GO:0033202">
    <property type="term" value="C:DNA helicase complex"/>
    <property type="evidence" value="ECO:0007669"/>
    <property type="project" value="TreeGrafter"/>
</dbReference>
<evidence type="ECO:0000256" key="10">
    <source>
        <dbReference type="ARBA" id="ARBA00048988"/>
    </source>
</evidence>
<evidence type="ECO:0000256" key="7">
    <source>
        <dbReference type="ARBA" id="ARBA00023235"/>
    </source>
</evidence>
<reference evidence="15" key="1">
    <citation type="submission" date="2017-08" db="EMBL/GenBank/DDBJ databases">
        <title>A dynamic microbial community with high functional redundancy inhabits the cold, oxic subseafloor aquifer.</title>
        <authorList>
            <person name="Tully B.J."/>
            <person name="Wheat C.G."/>
            <person name="Glazer B.T."/>
            <person name="Huber J.A."/>
        </authorList>
    </citation>
    <scope>NUCLEOTIDE SEQUENCE [LARGE SCALE GENOMIC DNA]</scope>
</reference>
<dbReference type="SUPFAM" id="SSF52540">
    <property type="entry name" value="P-loop containing nucleoside triphosphate hydrolases"/>
    <property type="match status" value="1"/>
</dbReference>
<evidence type="ECO:0000256" key="2">
    <source>
        <dbReference type="ARBA" id="ARBA00022741"/>
    </source>
</evidence>
<proteinExistence type="inferred from homology"/>
<evidence type="ECO:0000256" key="9">
    <source>
        <dbReference type="ARBA" id="ARBA00034808"/>
    </source>
</evidence>
<evidence type="ECO:0000256" key="3">
    <source>
        <dbReference type="ARBA" id="ARBA00022801"/>
    </source>
</evidence>
<evidence type="ECO:0000256" key="8">
    <source>
        <dbReference type="ARBA" id="ARBA00034617"/>
    </source>
</evidence>
<comment type="catalytic activity">
    <reaction evidence="10">
        <text>ATP + H2O = ADP + phosphate + H(+)</text>
        <dbReference type="Rhea" id="RHEA:13065"/>
        <dbReference type="ChEBI" id="CHEBI:15377"/>
        <dbReference type="ChEBI" id="CHEBI:15378"/>
        <dbReference type="ChEBI" id="CHEBI:30616"/>
        <dbReference type="ChEBI" id="CHEBI:43474"/>
        <dbReference type="ChEBI" id="CHEBI:456216"/>
        <dbReference type="EC" id="5.6.2.4"/>
    </reaction>
</comment>
<keyword evidence="2 11" id="KW-0547">Nucleotide-binding</keyword>
<keyword evidence="3 11" id="KW-0378">Hydrolase</keyword>
<evidence type="ECO:0000256" key="4">
    <source>
        <dbReference type="ARBA" id="ARBA00022806"/>
    </source>
</evidence>
<dbReference type="InterPro" id="IPR014016">
    <property type="entry name" value="UvrD-like_ATP-bd"/>
</dbReference>
<dbReference type="CDD" id="cd18807">
    <property type="entry name" value="SF1_C_UvrD"/>
    <property type="match status" value="2"/>
</dbReference>
<dbReference type="GO" id="GO:0000725">
    <property type="term" value="P:recombinational repair"/>
    <property type="evidence" value="ECO:0007669"/>
    <property type="project" value="TreeGrafter"/>
</dbReference>
<dbReference type="EMBL" id="NVUU01000011">
    <property type="protein sequence ID" value="PCI95683.1"/>
    <property type="molecule type" value="Genomic_DNA"/>
</dbReference>
<dbReference type="PANTHER" id="PTHR11070:SF2">
    <property type="entry name" value="ATP-DEPENDENT DNA HELICASE SRS2"/>
    <property type="match status" value="1"/>
</dbReference>
<evidence type="ECO:0000313" key="15">
    <source>
        <dbReference type="Proteomes" id="UP000217838"/>
    </source>
</evidence>
<dbReference type="Gene3D" id="3.40.50.300">
    <property type="entry name" value="P-loop containing nucleotide triphosphate hydrolases"/>
    <property type="match status" value="2"/>
</dbReference>
<dbReference type="GO" id="GO:0003677">
    <property type="term" value="F:DNA binding"/>
    <property type="evidence" value="ECO:0007669"/>
    <property type="project" value="UniProtKB-KW"/>
</dbReference>
<dbReference type="GO" id="GO:0016887">
    <property type="term" value="F:ATP hydrolysis activity"/>
    <property type="evidence" value="ECO:0007669"/>
    <property type="project" value="RHEA"/>
</dbReference>
<dbReference type="InterPro" id="IPR027417">
    <property type="entry name" value="P-loop_NTPase"/>
</dbReference>
<feature type="domain" description="UvrD-like helicase C-terminal" evidence="13">
    <location>
        <begin position="283"/>
        <end position="580"/>
    </location>
</feature>
<accession>A0A2A4YLG4</accession>
<dbReference type="Proteomes" id="UP000217838">
    <property type="component" value="Unassembled WGS sequence"/>
</dbReference>
<dbReference type="Pfam" id="PF13361">
    <property type="entry name" value="UvrD_C"/>
    <property type="match status" value="1"/>
</dbReference>
<evidence type="ECO:0000259" key="12">
    <source>
        <dbReference type="PROSITE" id="PS51198"/>
    </source>
</evidence>
<evidence type="ECO:0000313" key="14">
    <source>
        <dbReference type="EMBL" id="PCI95683.1"/>
    </source>
</evidence>
<comment type="similarity">
    <text evidence="1">Belongs to the helicase family. UvrD subfamily.</text>
</comment>
<dbReference type="InterPro" id="IPR000212">
    <property type="entry name" value="DNA_helicase_UvrD/REP"/>
</dbReference>
<dbReference type="EC" id="5.6.2.4" evidence="9"/>
<dbReference type="InterPro" id="IPR014017">
    <property type="entry name" value="DNA_helicase_UvrD-like_C"/>
</dbReference>
<dbReference type="Pfam" id="PF00580">
    <property type="entry name" value="UvrD-helicase"/>
    <property type="match status" value="1"/>
</dbReference>
<feature type="domain" description="UvrD-like helicase ATP-binding" evidence="12">
    <location>
        <begin position="5"/>
        <end position="282"/>
    </location>
</feature>
<keyword evidence="5 11" id="KW-0067">ATP-binding</keyword>
<comment type="catalytic activity">
    <reaction evidence="8">
        <text>Couples ATP hydrolysis with the unwinding of duplex DNA by translocating in the 3'-5' direction.</text>
        <dbReference type="EC" id="5.6.2.4"/>
    </reaction>
</comment>
<evidence type="ECO:0000256" key="11">
    <source>
        <dbReference type="PROSITE-ProRule" id="PRU00560"/>
    </source>
</evidence>
<dbReference type="CDD" id="cd17932">
    <property type="entry name" value="DEXQc_UvrD"/>
    <property type="match status" value="1"/>
</dbReference>
<sequence>MSIAAHLNDRQKQAVSATRGKVLILAGAGSGKTSVLAYRMAYLIKNEGIDPSKILGLTFTNKAAQEMKQRVSKILSKKLAQPITLCTFHSFCMKILRESIDKLGYTKQFSLYDDKDIKRLVTNMIKSELEHENELPPIDNLLKALKQTKHSGSSIEETVQFKSKWANDFTKKLHENLALSMRAYNALDFDSLISLTVELFDKFPDVLERYQDRFHYIMIDEYQDTNPIQYRLAKLLSSKRSNLCVVGDDDQSIYAFRGADVKHILEFDCDKLIKLEQNYRSSKNILDAANSVIKNNSERHAKTLWSNNSDQIPIVVFHAPTEKEEADGVISRILMLKEQHGYKWKDFAILYRSNNLSRTFEMALMNAPYKKDGSWKRGVPYEVFGGLELIERSEIKDLFAYLKTISNEKDTQSLLRIINYPRRGISEKTLDTLTKVNRKNKMPLWNLLEKVAKDSPDYQELIESLTPQAFKGIQFFTKLMTEAREVFSKEKPHKALEWLIGAIDYKKAVGDEVKSEKMKGFKWENIDNLVGMIKNYEDTEENPSLHDFLSSSILSENKQKTSKKKSEDRVHLMTFHSSKGLEYPVCFLVGLEDNLIPHEKSLLENSLEEERRLMYVAITRCMKRLYLTMSRTRKKHGKELKSSPSRFLYEIPNALLKTSNWKFFENDHIL</sequence>
<organism evidence="14 15">
    <name type="scientific">Aerophobetes bacterium</name>
    <dbReference type="NCBI Taxonomy" id="2030807"/>
    <lineage>
        <taxon>Bacteria</taxon>
        <taxon>Candidatus Aerophobota</taxon>
    </lineage>
</organism>
<dbReference type="PANTHER" id="PTHR11070">
    <property type="entry name" value="UVRD / RECB / PCRA DNA HELICASE FAMILY MEMBER"/>
    <property type="match status" value="1"/>
</dbReference>
<feature type="binding site" evidence="11">
    <location>
        <begin position="26"/>
        <end position="33"/>
    </location>
    <ligand>
        <name>ATP</name>
        <dbReference type="ChEBI" id="CHEBI:30616"/>
    </ligand>
</feature>
<evidence type="ECO:0000256" key="5">
    <source>
        <dbReference type="ARBA" id="ARBA00022840"/>
    </source>
</evidence>
<keyword evidence="6" id="KW-0238">DNA-binding</keyword>
<comment type="caution">
    <text evidence="14">The sequence shown here is derived from an EMBL/GenBank/DDBJ whole genome shotgun (WGS) entry which is preliminary data.</text>
</comment>
<dbReference type="AlphaFoldDB" id="A0A2A4YLG4"/>
<evidence type="ECO:0000256" key="1">
    <source>
        <dbReference type="ARBA" id="ARBA00009922"/>
    </source>
</evidence>
<dbReference type="Gene3D" id="1.10.10.160">
    <property type="match status" value="1"/>
</dbReference>
<dbReference type="GO" id="GO:0005524">
    <property type="term" value="F:ATP binding"/>
    <property type="evidence" value="ECO:0007669"/>
    <property type="project" value="UniProtKB-UniRule"/>
</dbReference>
<dbReference type="PROSITE" id="PS51198">
    <property type="entry name" value="UVRD_HELICASE_ATP_BIND"/>
    <property type="match status" value="1"/>
</dbReference>
<gene>
    <name evidence="14" type="ORF">COB11_01490</name>
</gene>
<dbReference type="PROSITE" id="PS51217">
    <property type="entry name" value="UVRD_HELICASE_CTER"/>
    <property type="match status" value="1"/>
</dbReference>
<protein>
    <recommendedName>
        <fullName evidence="9">DNA 3'-5' helicase</fullName>
        <ecNumber evidence="9">5.6.2.4</ecNumber>
    </recommendedName>
</protein>
<evidence type="ECO:0000256" key="6">
    <source>
        <dbReference type="ARBA" id="ARBA00023125"/>
    </source>
</evidence>
<keyword evidence="7" id="KW-0413">Isomerase</keyword>
<dbReference type="GO" id="GO:0005829">
    <property type="term" value="C:cytosol"/>
    <property type="evidence" value="ECO:0007669"/>
    <property type="project" value="TreeGrafter"/>
</dbReference>
<dbReference type="InterPro" id="IPR013986">
    <property type="entry name" value="DExx_box_DNA_helicase_dom_sf"/>
</dbReference>